<name>A0AA37GLE8_9PEZI</name>
<organism evidence="1 2">
    <name type="scientific">Colletotrichum liriopes</name>
    <dbReference type="NCBI Taxonomy" id="708192"/>
    <lineage>
        <taxon>Eukaryota</taxon>
        <taxon>Fungi</taxon>
        <taxon>Dikarya</taxon>
        <taxon>Ascomycota</taxon>
        <taxon>Pezizomycotina</taxon>
        <taxon>Sordariomycetes</taxon>
        <taxon>Hypocreomycetidae</taxon>
        <taxon>Glomerellales</taxon>
        <taxon>Glomerellaceae</taxon>
        <taxon>Colletotrichum</taxon>
        <taxon>Colletotrichum spaethianum species complex</taxon>
    </lineage>
</organism>
<accession>A0AA37GLE8</accession>
<comment type="caution">
    <text evidence="1">The sequence shown here is derived from an EMBL/GenBank/DDBJ whole genome shotgun (WGS) entry which is preliminary data.</text>
</comment>
<keyword evidence="2" id="KW-1185">Reference proteome</keyword>
<dbReference type="Proteomes" id="UP001055172">
    <property type="component" value="Unassembled WGS sequence"/>
</dbReference>
<gene>
    <name evidence="1" type="ORF">ColLi_05986</name>
</gene>
<proteinExistence type="predicted"/>
<evidence type="ECO:0000313" key="2">
    <source>
        <dbReference type="Proteomes" id="UP001055172"/>
    </source>
</evidence>
<dbReference type="EMBL" id="BPPX01000011">
    <property type="protein sequence ID" value="GJC83148.1"/>
    <property type="molecule type" value="Genomic_DNA"/>
</dbReference>
<protein>
    <submittedName>
        <fullName evidence="1">Uncharacterized protein</fullName>
    </submittedName>
</protein>
<sequence length="179" mass="20488">MGRWGYRLFEADTDIDIACELDNALVRSEGAESLRLSHMVHQTDMLAPPGARDYFQTEEYRLELDNFIVCARNQLDSGLGEKLFDKYCAGEKEFQGQYRLILVGALMMRAGAKIKEEHFQHLRDLVPKIECRPGFALPTNDLGFRGPGKAQFLAALDNYQPGTPRDYEEPRHVQLRRPL</sequence>
<reference evidence="1 2" key="1">
    <citation type="submission" date="2021-07" db="EMBL/GenBank/DDBJ databases">
        <title>Genome data of Colletotrichum spaethianum.</title>
        <authorList>
            <person name="Utami Y.D."/>
            <person name="Hiruma K."/>
        </authorList>
    </citation>
    <scope>NUCLEOTIDE SEQUENCE [LARGE SCALE GENOMIC DNA]</scope>
    <source>
        <strain evidence="1 2">MAFF 242679</strain>
    </source>
</reference>
<evidence type="ECO:0000313" key="1">
    <source>
        <dbReference type="EMBL" id="GJC83148.1"/>
    </source>
</evidence>
<dbReference type="AlphaFoldDB" id="A0AA37GLE8"/>